<dbReference type="GO" id="GO:0032259">
    <property type="term" value="P:methylation"/>
    <property type="evidence" value="ECO:0007669"/>
    <property type="project" value="UniProtKB-KW"/>
</dbReference>
<keyword evidence="1" id="KW-0489">Methyltransferase</keyword>
<evidence type="ECO:0000313" key="2">
    <source>
        <dbReference type="Proteomes" id="UP001560267"/>
    </source>
</evidence>
<dbReference type="RefSeq" id="WP_298383121.1">
    <property type="nucleotide sequence ID" value="NZ_JBFSHR010000015.1"/>
</dbReference>
<name>A0ABV3Y1E9_9ACTN</name>
<dbReference type="Proteomes" id="UP001560267">
    <property type="component" value="Unassembled WGS sequence"/>
</dbReference>
<accession>A0ABV3Y1E9</accession>
<dbReference type="Gene3D" id="3.40.50.150">
    <property type="entry name" value="Vaccinia Virus protein VP39"/>
    <property type="match status" value="1"/>
</dbReference>
<keyword evidence="2" id="KW-1185">Reference proteome</keyword>
<dbReference type="Pfam" id="PF13489">
    <property type="entry name" value="Methyltransf_23"/>
    <property type="match status" value="1"/>
</dbReference>
<dbReference type="GO" id="GO:0102208">
    <property type="term" value="F:2-polyprenyl-6-hydroxyphenol methylase activity"/>
    <property type="evidence" value="ECO:0007669"/>
    <property type="project" value="UniProtKB-EC"/>
</dbReference>
<dbReference type="InterPro" id="IPR029063">
    <property type="entry name" value="SAM-dependent_MTases_sf"/>
</dbReference>
<gene>
    <name evidence="1" type="ORF">AB6A68_05980</name>
</gene>
<dbReference type="SUPFAM" id="SSF53335">
    <property type="entry name" value="S-adenosyl-L-methionine-dependent methyltransferases"/>
    <property type="match status" value="1"/>
</dbReference>
<organism evidence="1 2">
    <name type="scientific">Ferrimicrobium acidiphilum</name>
    <dbReference type="NCBI Taxonomy" id="121039"/>
    <lineage>
        <taxon>Bacteria</taxon>
        <taxon>Bacillati</taxon>
        <taxon>Actinomycetota</taxon>
        <taxon>Acidimicrobiia</taxon>
        <taxon>Acidimicrobiales</taxon>
        <taxon>Acidimicrobiaceae</taxon>
        <taxon>Ferrimicrobium</taxon>
    </lineage>
</organism>
<evidence type="ECO:0000313" key="1">
    <source>
        <dbReference type="EMBL" id="MEX6429387.1"/>
    </source>
</evidence>
<dbReference type="GO" id="GO:0061542">
    <property type="term" value="F:3-demethylubiquinol 3-O-methyltransferase activity"/>
    <property type="evidence" value="ECO:0007669"/>
    <property type="project" value="UniProtKB-EC"/>
</dbReference>
<dbReference type="PANTHER" id="PTHR43591">
    <property type="entry name" value="METHYLTRANSFERASE"/>
    <property type="match status" value="1"/>
</dbReference>
<proteinExistence type="predicted"/>
<dbReference type="EMBL" id="JBFSHR010000015">
    <property type="protein sequence ID" value="MEX6429387.1"/>
    <property type="molecule type" value="Genomic_DNA"/>
</dbReference>
<protein>
    <submittedName>
        <fullName evidence="1">Class I SAM-dependent methyltransferase</fullName>
        <ecNumber evidence="1">2.1.1.222</ecNumber>
        <ecNumber evidence="1">2.1.1.64</ecNumber>
    </submittedName>
</protein>
<reference evidence="1 2" key="1">
    <citation type="submission" date="2024-07" db="EMBL/GenBank/DDBJ databases">
        <title>Draft Genome Sequence of Ferrimicrobium acidiphilum Strain YE2023, Isolated from a Pulp of Bioleach Reactor.</title>
        <authorList>
            <person name="Elkina Y.A."/>
            <person name="Bulaeva A.G."/>
            <person name="Beletsky A.V."/>
            <person name="Mardanov A.V."/>
        </authorList>
    </citation>
    <scope>NUCLEOTIDE SEQUENCE [LARGE SCALE GENOMIC DNA]</scope>
    <source>
        <strain evidence="1 2">YE2023</strain>
    </source>
</reference>
<dbReference type="CDD" id="cd02440">
    <property type="entry name" value="AdoMet_MTases"/>
    <property type="match status" value="1"/>
</dbReference>
<sequence>MISFRWSVLGDVKRLKVLDLGAGSGRHLRALDSKGAWVVAGDLSPEVHTASGGVVQLDAHHLPFTRASFDLVIVSEVLEHVLDPQLVLYECARIVRPGGLVTVSVPRFTPEAVNWLLSMEYHRVPGGHIHIFTRRELRSLARRAGFVVERMHHSHGLHSPYWWLKSFFGVEDSARVWLVRWYERMLVRELMGRSNVLSRVEALVNPVLGKSLVVYLRGGGNL</sequence>
<dbReference type="EC" id="2.1.1.64" evidence="1"/>
<keyword evidence="1" id="KW-0808">Transferase</keyword>
<comment type="caution">
    <text evidence="1">The sequence shown here is derived from an EMBL/GenBank/DDBJ whole genome shotgun (WGS) entry which is preliminary data.</text>
</comment>
<dbReference type="EC" id="2.1.1.222" evidence="1"/>